<dbReference type="PANTHER" id="PTHR37937:SF1">
    <property type="entry name" value="CONJUGATIVE TRANSFER: DNA TRANSPORT"/>
    <property type="match status" value="1"/>
</dbReference>
<dbReference type="Gene3D" id="3.40.50.300">
    <property type="entry name" value="P-loop containing nucleotide triphosphate hydrolases"/>
    <property type="match status" value="1"/>
</dbReference>
<gene>
    <name evidence="7" type="ORF">YBN1229_v1_2024</name>
</gene>
<comment type="similarity">
    <text evidence="2">Belongs to the VirD4/TraG family.</text>
</comment>
<dbReference type="KEGG" id="fiy:BN1229_v1_2024"/>
<accession>A0A0D6JFC4</accession>
<evidence type="ECO:0008006" key="9">
    <source>
        <dbReference type="Google" id="ProtNLM"/>
    </source>
</evidence>
<name>A0A0D6JFC4_9HYPH</name>
<dbReference type="Proteomes" id="UP000033187">
    <property type="component" value="Chromosome 1"/>
</dbReference>
<keyword evidence="4" id="KW-0812">Transmembrane</keyword>
<keyword evidence="3" id="KW-1003">Cell membrane</keyword>
<proteinExistence type="inferred from homology"/>
<keyword evidence="8" id="KW-1185">Reference proteome</keyword>
<dbReference type="CDD" id="cd01127">
    <property type="entry name" value="TrwB_TraG_TraD_VirD4"/>
    <property type="match status" value="1"/>
</dbReference>
<keyword evidence="6" id="KW-0472">Membrane</keyword>
<reference evidence="8" key="1">
    <citation type="submission" date="2015-02" db="EMBL/GenBank/DDBJ databases">
        <authorList>
            <person name="Chooi Y.-H."/>
        </authorList>
    </citation>
    <scope>NUCLEOTIDE SEQUENCE [LARGE SCALE GENOMIC DNA]</scope>
    <source>
        <strain evidence="8">strain Y</strain>
    </source>
</reference>
<dbReference type="OrthoDB" id="9759295at2"/>
<protein>
    <recommendedName>
        <fullName evidence="9">TRAG family protein</fullName>
    </recommendedName>
</protein>
<dbReference type="AlphaFoldDB" id="A0A0D6JFC4"/>
<dbReference type="SUPFAM" id="SSF52540">
    <property type="entry name" value="P-loop containing nucleoside triphosphate hydrolases"/>
    <property type="match status" value="1"/>
</dbReference>
<evidence type="ECO:0000313" key="7">
    <source>
        <dbReference type="EMBL" id="CPR19136.1"/>
    </source>
</evidence>
<evidence type="ECO:0000256" key="2">
    <source>
        <dbReference type="ARBA" id="ARBA00008806"/>
    </source>
</evidence>
<evidence type="ECO:0000256" key="1">
    <source>
        <dbReference type="ARBA" id="ARBA00004651"/>
    </source>
</evidence>
<dbReference type="PANTHER" id="PTHR37937">
    <property type="entry name" value="CONJUGATIVE TRANSFER: DNA TRANSPORT"/>
    <property type="match status" value="1"/>
</dbReference>
<organism evidence="7 8">
    <name type="scientific">Candidatus Filomicrobium marinum</name>
    <dbReference type="NCBI Taxonomy" id="1608628"/>
    <lineage>
        <taxon>Bacteria</taxon>
        <taxon>Pseudomonadati</taxon>
        <taxon>Pseudomonadota</taxon>
        <taxon>Alphaproteobacteria</taxon>
        <taxon>Hyphomicrobiales</taxon>
        <taxon>Hyphomicrobiaceae</taxon>
        <taxon>Filomicrobium</taxon>
    </lineage>
</organism>
<evidence type="ECO:0000256" key="3">
    <source>
        <dbReference type="ARBA" id="ARBA00022475"/>
    </source>
</evidence>
<evidence type="ECO:0000256" key="6">
    <source>
        <dbReference type="ARBA" id="ARBA00023136"/>
    </source>
</evidence>
<evidence type="ECO:0000256" key="4">
    <source>
        <dbReference type="ARBA" id="ARBA00022692"/>
    </source>
</evidence>
<dbReference type="InterPro" id="IPR003688">
    <property type="entry name" value="TraG/VirD4"/>
</dbReference>
<dbReference type="GO" id="GO:0005886">
    <property type="term" value="C:plasma membrane"/>
    <property type="evidence" value="ECO:0007669"/>
    <property type="project" value="UniProtKB-SubCell"/>
</dbReference>
<keyword evidence="5" id="KW-1133">Transmembrane helix</keyword>
<dbReference type="InterPro" id="IPR051539">
    <property type="entry name" value="T4SS-coupling_protein"/>
</dbReference>
<dbReference type="KEGG" id="fil:BN1229_v1_2021"/>
<sequence>MHSSSFNEHYRFGSAGWADENQMRAAGLFSERGLPIGYMGRRKLRLDGDAPLITFGGAGTGKLTTVLGPVFCGVADRSMIVLDPRGEMAATFAPALALRGIKTYRWNPYGLHGLRAHRCNLLDFIDPKRPTYHADCKLAGHAILTVESKGDGKYFERRGSGWVEAFIKFDVETNGSANLYRLMEMVNLAESASPLWPGLIEAMTHSQFADVRRTAGEIITKQQESSREFGSITGEIYGALSFLDDPVLAASLEDPEFSLAEICASSQPVVVFIMIPAEYLHQCASALRLFLTACMLHKSRQPGSRRLLMLIDEAAQLGTFPTLLWLYTYGRGIGIQPWTFWQNVGQISHNFGSTGPESFKGSSQMRQFLGARDYSTASLISNMLGTETLEYTDTRLQEEARRRKRQAAHRAMIGDDVSSAVMEAAHFGKLERMKTKQQRKLMTEDEVLALSGDRHILFISGNEPLAVLADRKPYFTQREFAGFYLPNPYHPPHDKVRVAGRFGSKWARVIREAAPEEFASFAQYQNGDWAYVEGYKPT</sequence>
<dbReference type="InterPro" id="IPR027417">
    <property type="entry name" value="P-loop_NTPase"/>
</dbReference>
<dbReference type="Pfam" id="PF02534">
    <property type="entry name" value="T4SS-DNA_transf"/>
    <property type="match status" value="1"/>
</dbReference>
<dbReference type="EMBL" id="LN829119">
    <property type="protein sequence ID" value="CPR19136.1"/>
    <property type="molecule type" value="Genomic_DNA"/>
</dbReference>
<comment type="subcellular location">
    <subcellularLocation>
        <location evidence="1">Cell membrane</location>
        <topology evidence="1">Multi-pass membrane protein</topology>
    </subcellularLocation>
</comment>
<dbReference type="RefSeq" id="WP_046478093.1">
    <property type="nucleotide sequence ID" value="NZ_LN829118.1"/>
</dbReference>
<evidence type="ECO:0000313" key="8">
    <source>
        <dbReference type="Proteomes" id="UP000033187"/>
    </source>
</evidence>
<evidence type="ECO:0000256" key="5">
    <source>
        <dbReference type="ARBA" id="ARBA00022989"/>
    </source>
</evidence>